<evidence type="ECO:0000313" key="5">
    <source>
        <dbReference type="EMBL" id="SIR82331.1"/>
    </source>
</evidence>
<dbReference type="CDD" id="cd05233">
    <property type="entry name" value="SDR_c"/>
    <property type="match status" value="1"/>
</dbReference>
<reference evidence="4 7" key="1">
    <citation type="submission" date="2017-01" db="EMBL/GenBank/DDBJ databases">
        <title>Complete genome sequence of Haloterrigena daqingensis type strain (JX313T).</title>
        <authorList>
            <person name="Shuang W."/>
        </authorList>
    </citation>
    <scope>NUCLEOTIDE SEQUENCE [LARGE SCALE GENOMIC DNA]</scope>
    <source>
        <strain evidence="4 7">JX313</strain>
    </source>
</reference>
<evidence type="ECO:0000256" key="2">
    <source>
        <dbReference type="ARBA" id="ARBA00023002"/>
    </source>
</evidence>
<dbReference type="EMBL" id="CP019327">
    <property type="protein sequence ID" value="APX96325.1"/>
    <property type="molecule type" value="Genomic_DNA"/>
</dbReference>
<evidence type="ECO:0000313" key="4">
    <source>
        <dbReference type="EMBL" id="APX96325.1"/>
    </source>
</evidence>
<dbReference type="NCBIfam" id="NF005559">
    <property type="entry name" value="PRK07231.1"/>
    <property type="match status" value="1"/>
</dbReference>
<dbReference type="PRINTS" id="PR00081">
    <property type="entry name" value="GDHRDH"/>
</dbReference>
<name>A0A1N7E2R3_9EURY</name>
<dbReference type="PANTHER" id="PTHR42760">
    <property type="entry name" value="SHORT-CHAIN DEHYDROGENASES/REDUCTASES FAMILY MEMBER"/>
    <property type="match status" value="1"/>
</dbReference>
<dbReference type="FunFam" id="3.40.50.720:FF:000084">
    <property type="entry name" value="Short-chain dehydrogenase reductase"/>
    <property type="match status" value="1"/>
</dbReference>
<dbReference type="InterPro" id="IPR002347">
    <property type="entry name" value="SDR_fam"/>
</dbReference>
<dbReference type="Proteomes" id="UP000185687">
    <property type="component" value="Unassembled WGS sequence"/>
</dbReference>
<sequence length="255" mass="26310">MSSLFDLTDDVAVVTGGGRGIGRAIALELARAGACVVPTARTDAEIQSVVDEIEDDGGDAHAVTTDVTDAEDVARAIDETVDTFGSVDIVVNNAGINPDDGLGLPEDVSSEGFAKTVDVNLTGAFEVTSAAAAQLHENGGGSVINVASVGGLVGLPRQHPYVASKHGLVGLTKSIALDWAPDVRVNALAPGYVSTDLVEDLEENERLRQSVIDRTPLERFGAPEEIGGPAVFLASDAARYITGACLEVDGGWTSR</sequence>
<dbReference type="SUPFAM" id="SSF51735">
    <property type="entry name" value="NAD(P)-binding Rossmann-fold domains"/>
    <property type="match status" value="1"/>
</dbReference>
<keyword evidence="6" id="KW-1185">Reference proteome</keyword>
<evidence type="ECO:0000313" key="6">
    <source>
        <dbReference type="Proteomes" id="UP000185687"/>
    </source>
</evidence>
<dbReference type="STRING" id="588898.BB347_06655"/>
<evidence type="ECO:0000256" key="1">
    <source>
        <dbReference type="ARBA" id="ARBA00006484"/>
    </source>
</evidence>
<dbReference type="AlphaFoldDB" id="A0A1N7E2R3"/>
<dbReference type="NCBIfam" id="NF009466">
    <property type="entry name" value="PRK12826.1-2"/>
    <property type="match status" value="1"/>
</dbReference>
<dbReference type="InterPro" id="IPR020904">
    <property type="entry name" value="Sc_DH/Rdtase_CS"/>
</dbReference>
<dbReference type="PROSITE" id="PS00061">
    <property type="entry name" value="ADH_SHORT"/>
    <property type="match status" value="1"/>
</dbReference>
<dbReference type="KEGG" id="hda:BB347_06655"/>
<accession>A0A1N7E2R3</accession>
<organism evidence="5 6">
    <name type="scientific">Natronorubrum daqingense</name>
    <dbReference type="NCBI Taxonomy" id="588898"/>
    <lineage>
        <taxon>Archaea</taxon>
        <taxon>Methanobacteriati</taxon>
        <taxon>Methanobacteriota</taxon>
        <taxon>Stenosarchaea group</taxon>
        <taxon>Halobacteria</taxon>
        <taxon>Halobacteriales</taxon>
        <taxon>Natrialbaceae</taxon>
        <taxon>Natronorubrum</taxon>
    </lineage>
</organism>
<dbReference type="InterPro" id="IPR057326">
    <property type="entry name" value="KR_dom"/>
</dbReference>
<dbReference type="PRINTS" id="PR00080">
    <property type="entry name" value="SDRFAMILY"/>
</dbReference>
<dbReference type="GeneID" id="30955608"/>
<proteinExistence type="inferred from homology"/>
<dbReference type="Proteomes" id="UP000187321">
    <property type="component" value="Chromosome"/>
</dbReference>
<evidence type="ECO:0000259" key="3">
    <source>
        <dbReference type="SMART" id="SM00822"/>
    </source>
</evidence>
<dbReference type="GO" id="GO:0016616">
    <property type="term" value="F:oxidoreductase activity, acting on the CH-OH group of donors, NAD or NADP as acceptor"/>
    <property type="evidence" value="ECO:0007669"/>
    <property type="project" value="UniProtKB-ARBA"/>
</dbReference>
<gene>
    <name evidence="4" type="ORF">BB347_06655</name>
    <name evidence="5" type="ORF">SAMN05421809_2416</name>
</gene>
<dbReference type="Pfam" id="PF13561">
    <property type="entry name" value="adh_short_C2"/>
    <property type="match status" value="1"/>
</dbReference>
<protein>
    <submittedName>
        <fullName evidence="5">3-oxoacyl-[acyl-carrier protein] reductase</fullName>
    </submittedName>
    <submittedName>
        <fullName evidence="4">Dehydrogenase</fullName>
    </submittedName>
</protein>
<dbReference type="SMART" id="SM00822">
    <property type="entry name" value="PKS_KR"/>
    <property type="match status" value="1"/>
</dbReference>
<dbReference type="RefSeq" id="WP_076582169.1">
    <property type="nucleotide sequence ID" value="NZ_CP019327.1"/>
</dbReference>
<comment type="similarity">
    <text evidence="1">Belongs to the short-chain dehydrogenases/reductases (SDR) family.</text>
</comment>
<dbReference type="InterPro" id="IPR036291">
    <property type="entry name" value="NAD(P)-bd_dom_sf"/>
</dbReference>
<keyword evidence="2" id="KW-0560">Oxidoreductase</keyword>
<reference evidence="5 6" key="2">
    <citation type="submission" date="2017-01" db="EMBL/GenBank/DDBJ databases">
        <authorList>
            <person name="Mah S.A."/>
            <person name="Swanson W.J."/>
            <person name="Moy G.W."/>
            <person name="Vacquier V.D."/>
        </authorList>
    </citation>
    <scope>NUCLEOTIDE SEQUENCE [LARGE SCALE GENOMIC DNA]</scope>
    <source>
        <strain evidence="5 6">CGMCC 1.8909</strain>
    </source>
</reference>
<feature type="domain" description="Ketoreductase" evidence="3">
    <location>
        <begin position="10"/>
        <end position="182"/>
    </location>
</feature>
<dbReference type="Gene3D" id="3.40.50.720">
    <property type="entry name" value="NAD(P)-binding Rossmann-like Domain"/>
    <property type="match status" value="1"/>
</dbReference>
<evidence type="ECO:0000313" key="7">
    <source>
        <dbReference type="Proteomes" id="UP000187321"/>
    </source>
</evidence>
<dbReference type="PANTHER" id="PTHR42760:SF133">
    <property type="entry name" value="3-OXOACYL-[ACYL-CARRIER-PROTEIN] REDUCTASE"/>
    <property type="match status" value="1"/>
</dbReference>
<dbReference type="OrthoDB" id="7442at2157"/>
<dbReference type="EMBL" id="FTNP01000003">
    <property type="protein sequence ID" value="SIR82331.1"/>
    <property type="molecule type" value="Genomic_DNA"/>
</dbReference>